<dbReference type="InterPro" id="IPR050535">
    <property type="entry name" value="DNA_Repair-Maintenance_Comp"/>
</dbReference>
<organism evidence="3 4">
    <name type="scientific">Flexistipes sinusarabici</name>
    <dbReference type="NCBI Taxonomy" id="2352"/>
    <lineage>
        <taxon>Bacteria</taxon>
        <taxon>Pseudomonadati</taxon>
        <taxon>Deferribacterota</taxon>
        <taxon>Deferribacteres</taxon>
        <taxon>Deferribacterales</taxon>
        <taxon>Flexistipitaceae</taxon>
        <taxon>Flexistipes</taxon>
    </lineage>
</organism>
<dbReference type="InterPro" id="IPR029052">
    <property type="entry name" value="Metallo-depent_PP-like"/>
</dbReference>
<name>A0A3D5QD84_FLESI</name>
<dbReference type="Pfam" id="PF00149">
    <property type="entry name" value="Metallophos"/>
    <property type="match status" value="1"/>
</dbReference>
<dbReference type="EMBL" id="DPPF01000186">
    <property type="protein sequence ID" value="HCW93801.1"/>
    <property type="molecule type" value="Genomic_DNA"/>
</dbReference>
<proteinExistence type="predicted"/>
<dbReference type="InterPro" id="IPR004843">
    <property type="entry name" value="Calcineurin-like_PHP"/>
</dbReference>
<keyword evidence="1" id="KW-0378">Hydrolase</keyword>
<accession>A0A3D5QD84</accession>
<evidence type="ECO:0000313" key="4">
    <source>
        <dbReference type="Proteomes" id="UP000262325"/>
    </source>
</evidence>
<dbReference type="SUPFAM" id="SSF56300">
    <property type="entry name" value="Metallo-dependent phosphatases"/>
    <property type="match status" value="1"/>
</dbReference>
<dbReference type="GO" id="GO:0016787">
    <property type="term" value="F:hydrolase activity"/>
    <property type="evidence" value="ECO:0007669"/>
    <property type="project" value="UniProtKB-KW"/>
</dbReference>
<evidence type="ECO:0000259" key="2">
    <source>
        <dbReference type="Pfam" id="PF00149"/>
    </source>
</evidence>
<protein>
    <recommendedName>
        <fullName evidence="2">Calcineurin-like phosphoesterase domain-containing protein</fullName>
    </recommendedName>
</protein>
<sequence length="392" mass="45428">MPLSFIHTADLHLGRGLDHFPDNSLEIYEHLLKTIETTAIKNNIDFILFAGDIFNSLDVDISIKKRFLDLIKNLGKHNIEIFYACGNHDYFQNKFYKPFLNERNFNIFPEHWQSFERNEAVIHGYSFNKAAFKKKMLQDYTPATTDKTNIFCFHTNISEISSRHENYAPSSIQEFEKFPPNSFFGLGHIHQHNLIKEGKQTILYPGSPIPTRIIETGEKGFYLVKQNSDETFEKIFIKSGTEIAEITLDITGIEDFLEIDDIIKENMDKYTDGKNLETTIPAYLSFKITLTGKLSPELKKELVKNISENYFEREMEGVYVMDNTRSMTSPESIAEEKGLFEAMVKTYYNMEMDEVELDKNIAELLEYSGDFNFDKAKDDALLILYSMLKGDK</sequence>
<dbReference type="OMA" id="HENYAPS"/>
<reference evidence="3 4" key="1">
    <citation type="journal article" date="2018" name="Nat. Biotechnol.">
        <title>A standardized bacterial taxonomy based on genome phylogeny substantially revises the tree of life.</title>
        <authorList>
            <person name="Parks D.H."/>
            <person name="Chuvochina M."/>
            <person name="Waite D.W."/>
            <person name="Rinke C."/>
            <person name="Skarshewski A."/>
            <person name="Chaumeil P.A."/>
            <person name="Hugenholtz P."/>
        </authorList>
    </citation>
    <scope>NUCLEOTIDE SEQUENCE [LARGE SCALE GENOMIC DNA]</scope>
    <source>
        <strain evidence="3">UBA8672</strain>
    </source>
</reference>
<dbReference type="PANTHER" id="PTHR30337">
    <property type="entry name" value="COMPONENT OF ATP-DEPENDENT DSDNA EXONUCLEASE"/>
    <property type="match status" value="1"/>
</dbReference>
<dbReference type="Gene3D" id="3.60.21.10">
    <property type="match status" value="1"/>
</dbReference>
<feature type="domain" description="Calcineurin-like phosphoesterase" evidence="2">
    <location>
        <begin position="4"/>
        <end position="191"/>
    </location>
</feature>
<gene>
    <name evidence="3" type="ORF">DHM44_08975</name>
</gene>
<dbReference type="Proteomes" id="UP000262325">
    <property type="component" value="Unassembled WGS sequence"/>
</dbReference>
<dbReference type="AlphaFoldDB" id="A0A3D5QD84"/>
<dbReference type="RefSeq" id="WP_013886459.1">
    <property type="nucleotide sequence ID" value="NZ_JAAZVV010000013.1"/>
</dbReference>
<evidence type="ECO:0000313" key="3">
    <source>
        <dbReference type="EMBL" id="HCW93801.1"/>
    </source>
</evidence>
<comment type="caution">
    <text evidence="3">The sequence shown here is derived from an EMBL/GenBank/DDBJ whole genome shotgun (WGS) entry which is preliminary data.</text>
</comment>
<dbReference type="InterPro" id="IPR041796">
    <property type="entry name" value="Mre11_N"/>
</dbReference>
<dbReference type="CDD" id="cd00840">
    <property type="entry name" value="MPP_Mre11_N"/>
    <property type="match status" value="1"/>
</dbReference>
<evidence type="ECO:0000256" key="1">
    <source>
        <dbReference type="ARBA" id="ARBA00022801"/>
    </source>
</evidence>